<dbReference type="OrthoDB" id="34166at2"/>
<dbReference type="PANTHER" id="PTHR43198:SF2">
    <property type="entry name" value="SI:CH1073-67J19.1-RELATED"/>
    <property type="match status" value="1"/>
</dbReference>
<dbReference type="Proteomes" id="UP000243525">
    <property type="component" value="Unassembled WGS sequence"/>
</dbReference>
<dbReference type="SUPFAM" id="SSF48613">
    <property type="entry name" value="Heme oxygenase-like"/>
    <property type="match status" value="1"/>
</dbReference>
<dbReference type="PANTHER" id="PTHR43198">
    <property type="entry name" value="BIFUNCTIONAL TH2 PROTEIN"/>
    <property type="match status" value="1"/>
</dbReference>
<dbReference type="CDD" id="cd19365">
    <property type="entry name" value="TenA_C-like"/>
    <property type="match status" value="1"/>
</dbReference>
<protein>
    <submittedName>
        <fullName evidence="2">Thiaminase/transcriptional activator TenA</fullName>
    </submittedName>
</protein>
<dbReference type="InterPro" id="IPR004305">
    <property type="entry name" value="Thiaminase-2/PQQC"/>
</dbReference>
<gene>
    <name evidence="2" type="ORF">C8N47_12643</name>
</gene>
<dbReference type="InterPro" id="IPR016084">
    <property type="entry name" value="Haem_Oase-like_multi-hlx"/>
</dbReference>
<dbReference type="EMBL" id="QAAD01000026">
    <property type="protein sequence ID" value="PTN05623.1"/>
    <property type="molecule type" value="Genomic_DNA"/>
</dbReference>
<evidence type="ECO:0000313" key="3">
    <source>
        <dbReference type="Proteomes" id="UP000243525"/>
    </source>
</evidence>
<comment type="caution">
    <text evidence="2">The sequence shown here is derived from an EMBL/GenBank/DDBJ whole genome shotgun (WGS) entry which is preliminary data.</text>
</comment>
<sequence length="215" mass="24692">MTWSEQAWAECESVFAAIKKLPFLHELMNGSLPREKFLFYLRQDAFYLAEYGKILAGIAARLNQKEWREAFLLFSGDTVAVEQALHQFYLKDQSVEAEPTPTNLLYTGQMWRQLASASTEEALASVLPCFWVYKEVGDFIVANQVPGDNPYQSWIDTYGGDEFAKAVAKALSIGDAYADRCTAAQLERMTQAFKLSFKMEWMFWQSAYEMEHWPV</sequence>
<accession>A0A2T5BXN7</accession>
<dbReference type="GO" id="GO:0005829">
    <property type="term" value="C:cytosol"/>
    <property type="evidence" value="ECO:0007669"/>
    <property type="project" value="TreeGrafter"/>
</dbReference>
<feature type="domain" description="Thiaminase-2/PQQC" evidence="1">
    <location>
        <begin position="22"/>
        <end position="209"/>
    </location>
</feature>
<dbReference type="AlphaFoldDB" id="A0A2T5BXN7"/>
<dbReference type="Pfam" id="PF03070">
    <property type="entry name" value="TENA_THI-4"/>
    <property type="match status" value="1"/>
</dbReference>
<evidence type="ECO:0000313" key="2">
    <source>
        <dbReference type="EMBL" id="PTN05623.1"/>
    </source>
</evidence>
<name>A0A2T5BXN7_9BACT</name>
<dbReference type="Gene3D" id="1.20.910.10">
    <property type="entry name" value="Heme oxygenase-like"/>
    <property type="match status" value="1"/>
</dbReference>
<organism evidence="2 3">
    <name type="scientific">Mangrovibacterium marinum</name>
    <dbReference type="NCBI Taxonomy" id="1639118"/>
    <lineage>
        <taxon>Bacteria</taxon>
        <taxon>Pseudomonadati</taxon>
        <taxon>Bacteroidota</taxon>
        <taxon>Bacteroidia</taxon>
        <taxon>Marinilabiliales</taxon>
        <taxon>Prolixibacteraceae</taxon>
        <taxon>Mangrovibacterium</taxon>
    </lineage>
</organism>
<proteinExistence type="predicted"/>
<reference evidence="2 3" key="1">
    <citation type="submission" date="2018-04" db="EMBL/GenBank/DDBJ databases">
        <title>Genomic Encyclopedia of Archaeal and Bacterial Type Strains, Phase II (KMG-II): from individual species to whole genera.</title>
        <authorList>
            <person name="Goeker M."/>
        </authorList>
    </citation>
    <scope>NUCLEOTIDE SEQUENCE [LARGE SCALE GENOMIC DNA]</scope>
    <source>
        <strain evidence="2 3">DSM 28823</strain>
    </source>
</reference>
<dbReference type="InterPro" id="IPR050967">
    <property type="entry name" value="Thiamine_Salvage_TenA"/>
</dbReference>
<dbReference type="RefSeq" id="WP_107823724.1">
    <property type="nucleotide sequence ID" value="NZ_OY782574.1"/>
</dbReference>
<evidence type="ECO:0000259" key="1">
    <source>
        <dbReference type="Pfam" id="PF03070"/>
    </source>
</evidence>
<keyword evidence="3" id="KW-1185">Reference proteome</keyword>